<keyword evidence="1" id="KW-0472">Membrane</keyword>
<reference evidence="2" key="1">
    <citation type="submission" date="2020-10" db="EMBL/GenBank/DDBJ databases">
        <authorList>
            <person name="Gilroy R."/>
        </authorList>
    </citation>
    <scope>NUCLEOTIDE SEQUENCE</scope>
    <source>
        <strain evidence="2">G3-3990</strain>
    </source>
</reference>
<organism evidence="2 3">
    <name type="scientific">Candidatus Gallipaludibacter merdavium</name>
    <dbReference type="NCBI Taxonomy" id="2840839"/>
    <lineage>
        <taxon>Bacteria</taxon>
        <taxon>Pseudomonadati</taxon>
        <taxon>Bacteroidota</taxon>
        <taxon>Bacteroidia</taxon>
        <taxon>Bacteroidales</taxon>
        <taxon>Candidatus Gallipaludibacter</taxon>
    </lineage>
</organism>
<comment type="caution">
    <text evidence="2">The sequence shown here is derived from an EMBL/GenBank/DDBJ whole genome shotgun (WGS) entry which is preliminary data.</text>
</comment>
<gene>
    <name evidence="2" type="ORF">IAA73_06250</name>
</gene>
<dbReference type="Proteomes" id="UP000823641">
    <property type="component" value="Unassembled WGS sequence"/>
</dbReference>
<keyword evidence="1" id="KW-0812">Transmembrane</keyword>
<dbReference type="InterPro" id="IPR027853">
    <property type="entry name" value="DUF4492"/>
</dbReference>
<evidence type="ECO:0000313" key="3">
    <source>
        <dbReference type="Proteomes" id="UP000823641"/>
    </source>
</evidence>
<protein>
    <submittedName>
        <fullName evidence="2">DUF4492 domain-containing protein</fullName>
    </submittedName>
</protein>
<proteinExistence type="predicted"/>
<feature type="transmembrane region" description="Helical" evidence="1">
    <location>
        <begin position="27"/>
        <end position="46"/>
    </location>
</feature>
<dbReference type="Pfam" id="PF14899">
    <property type="entry name" value="DUF4492"/>
    <property type="match status" value="1"/>
</dbReference>
<evidence type="ECO:0000256" key="1">
    <source>
        <dbReference type="SAM" id="Phobius"/>
    </source>
</evidence>
<name>A0A9D9HTY6_9BACT</name>
<accession>A0A9D9HTY6</accession>
<dbReference type="AlphaFoldDB" id="A0A9D9HTY6"/>
<dbReference type="EMBL" id="JADIMG010000064">
    <property type="protein sequence ID" value="MBO8459915.1"/>
    <property type="molecule type" value="Genomic_DNA"/>
</dbReference>
<keyword evidence="1" id="KW-1133">Transmembrane helix</keyword>
<sequence length="73" mass="8808">MNDNNIFKRVALFYWDGFRNMTLGKTLWLIILIKLFIMFAILRVFFFPNYFAEMQTDAEKSDYVGTELVERIK</sequence>
<reference evidence="2" key="2">
    <citation type="journal article" date="2021" name="PeerJ">
        <title>Extensive microbial diversity within the chicken gut microbiome revealed by metagenomics and culture.</title>
        <authorList>
            <person name="Gilroy R."/>
            <person name="Ravi A."/>
            <person name="Getino M."/>
            <person name="Pursley I."/>
            <person name="Horton D.L."/>
            <person name="Alikhan N.F."/>
            <person name="Baker D."/>
            <person name="Gharbi K."/>
            <person name="Hall N."/>
            <person name="Watson M."/>
            <person name="Adriaenssens E.M."/>
            <person name="Foster-Nyarko E."/>
            <person name="Jarju S."/>
            <person name="Secka A."/>
            <person name="Antonio M."/>
            <person name="Oren A."/>
            <person name="Chaudhuri R.R."/>
            <person name="La Ragione R."/>
            <person name="Hildebrand F."/>
            <person name="Pallen M.J."/>
        </authorList>
    </citation>
    <scope>NUCLEOTIDE SEQUENCE</scope>
    <source>
        <strain evidence="2">G3-3990</strain>
    </source>
</reference>
<evidence type="ECO:0000313" key="2">
    <source>
        <dbReference type="EMBL" id="MBO8459915.1"/>
    </source>
</evidence>